<feature type="compositionally biased region" description="Polar residues" evidence="2">
    <location>
        <begin position="272"/>
        <end position="292"/>
    </location>
</feature>
<dbReference type="InterPro" id="IPR058660">
    <property type="entry name" value="WHD_DnaB"/>
</dbReference>
<gene>
    <name evidence="5" type="ORF">E3U55_00975</name>
</gene>
<feature type="region of interest" description="Disordered" evidence="2">
    <location>
        <begin position="266"/>
        <end position="298"/>
    </location>
</feature>
<dbReference type="AlphaFoldDB" id="A0A4Y8IT07"/>
<keyword evidence="6" id="KW-1185">Reference proteome</keyword>
<evidence type="ECO:0000259" key="4">
    <source>
        <dbReference type="Pfam" id="PF25888"/>
    </source>
</evidence>
<evidence type="ECO:0000256" key="1">
    <source>
        <dbReference type="ARBA" id="ARBA00093462"/>
    </source>
</evidence>
<dbReference type="Proteomes" id="UP000297975">
    <property type="component" value="Unassembled WGS sequence"/>
</dbReference>
<dbReference type="RefSeq" id="WP_134338454.1">
    <property type="nucleotide sequence ID" value="NZ_SOPW01000001.1"/>
</dbReference>
<dbReference type="Pfam" id="PF07261">
    <property type="entry name" value="DnaB_2"/>
    <property type="match status" value="1"/>
</dbReference>
<comment type="caution">
    <text evidence="5">The sequence shown here is derived from an EMBL/GenBank/DDBJ whole genome shotgun (WGS) entry which is preliminary data.</text>
</comment>
<feature type="region of interest" description="Disordered" evidence="2">
    <location>
        <begin position="395"/>
        <end position="463"/>
    </location>
</feature>
<evidence type="ECO:0000259" key="3">
    <source>
        <dbReference type="Pfam" id="PF07261"/>
    </source>
</evidence>
<feature type="compositionally biased region" description="Basic and acidic residues" evidence="2">
    <location>
        <begin position="444"/>
        <end position="453"/>
    </location>
</feature>
<comment type="similarity">
    <text evidence="1">Belongs to the DnaB/DnaD family.</text>
</comment>
<dbReference type="OrthoDB" id="2082007at2"/>
<feature type="domain" description="DnaB/C C-terminal" evidence="3">
    <location>
        <begin position="323"/>
        <end position="384"/>
    </location>
</feature>
<sequence length="463" mass="54971">MNERIRHLLPNDRMKIFKEKPFFEDAETVLTLLYQPLISIKGVAVFQALWKESNFQQSQTSISHHQMMNMLNMTLDEFYDARKKLEAIGLLHSYKEEGTYRTLYYVLQRPFSVNRFFEDPMLSVLLEHHVGRDVYLRLKKRLVNVPSLPTNIQSVTHSFDDVFTTIHPNHMVDNQLIEEEESISIQTQLPLEWLHKMLTQQKIHAQKVLTQANIEYIEKIIKVYDVDFLELEKALIWAINEDQQFDRKEFQDMCKDIFYKKHGSVPPRLYSKASQDEQPTNKQSETNQNTEQPKSKEGQLIQHFNNITHRELLEDFSSSGRASMKEVDMITNMMEEHGLTQPVMNVLVDYVLKRNGNKLSKNYLETIAAHWSREDIQSAKDAMQIAKREHHMYETWKQKKSQNQRKQQRSKEVLPKWFEEERKNKRKSTQPAQEPKKQINTGESQKKREELEAFIKNYSKTKH</sequence>
<dbReference type="InterPro" id="IPR006343">
    <property type="entry name" value="DnaB/C_C"/>
</dbReference>
<name>A0A4Y8IT07_9BACI</name>
<evidence type="ECO:0000313" key="5">
    <source>
        <dbReference type="EMBL" id="TFB24994.1"/>
    </source>
</evidence>
<accession>A0A4Y8IT07</accession>
<feature type="domain" description="Replicative helicase loading/DNA remodeling protein DnaB N-terminal winged helix" evidence="4">
    <location>
        <begin position="10"/>
        <end position="233"/>
    </location>
</feature>
<protein>
    <submittedName>
        <fullName evidence="5">Uncharacterized protein</fullName>
    </submittedName>
</protein>
<organism evidence="5 6">
    <name type="scientific">Filobacillus milosensis</name>
    <dbReference type="NCBI Taxonomy" id="94137"/>
    <lineage>
        <taxon>Bacteria</taxon>
        <taxon>Bacillati</taxon>
        <taxon>Bacillota</taxon>
        <taxon>Bacilli</taxon>
        <taxon>Bacillales</taxon>
        <taxon>Bacillaceae</taxon>
        <taxon>Filobacillus</taxon>
    </lineage>
</organism>
<dbReference type="InterPro" id="IPR034829">
    <property type="entry name" value="DnaD-like_sf"/>
</dbReference>
<dbReference type="Gene3D" id="1.10.10.630">
    <property type="entry name" value="DnaD domain-like"/>
    <property type="match status" value="1"/>
</dbReference>
<proteinExistence type="inferred from homology"/>
<dbReference type="Pfam" id="PF25888">
    <property type="entry name" value="WHD_DnaB"/>
    <property type="match status" value="1"/>
</dbReference>
<dbReference type="EMBL" id="SOPW01000001">
    <property type="protein sequence ID" value="TFB24994.1"/>
    <property type="molecule type" value="Genomic_DNA"/>
</dbReference>
<reference evidence="5 6" key="1">
    <citation type="submission" date="2019-03" db="EMBL/GenBank/DDBJ databases">
        <authorList>
            <person name="He R.-H."/>
        </authorList>
    </citation>
    <scope>NUCLEOTIDE SEQUENCE [LARGE SCALE GENOMIC DNA]</scope>
    <source>
        <strain evidence="6">SH 714</strain>
    </source>
</reference>
<feature type="compositionally biased region" description="Basic residues" evidence="2">
    <location>
        <begin position="398"/>
        <end position="408"/>
    </location>
</feature>
<evidence type="ECO:0000313" key="6">
    <source>
        <dbReference type="Proteomes" id="UP000297975"/>
    </source>
</evidence>
<evidence type="ECO:0000256" key="2">
    <source>
        <dbReference type="SAM" id="MobiDB-lite"/>
    </source>
</evidence>
<feature type="compositionally biased region" description="Basic and acidic residues" evidence="2">
    <location>
        <begin position="409"/>
        <end position="423"/>
    </location>
</feature>